<dbReference type="InterPro" id="IPR006311">
    <property type="entry name" value="TAT_signal"/>
</dbReference>
<dbReference type="Proteomes" id="UP000007842">
    <property type="component" value="Plasmid pSCATT"/>
</dbReference>
<feature type="chain" id="PRO_5003378795" evidence="1">
    <location>
        <begin position="30"/>
        <end position="216"/>
    </location>
</feature>
<accession>G8XDS6</accession>
<organism evidence="2 3">
    <name type="scientific">Streptantibioticus cattleyicolor (strain ATCC 35852 / DSM 46488 / JCM 4925 / NBRC 14057 / NRRL 8057)</name>
    <name type="common">Streptomyces cattleya</name>
    <dbReference type="NCBI Taxonomy" id="1003195"/>
    <lineage>
        <taxon>Bacteria</taxon>
        <taxon>Bacillati</taxon>
        <taxon>Actinomycetota</taxon>
        <taxon>Actinomycetes</taxon>
        <taxon>Kitasatosporales</taxon>
        <taxon>Streptomycetaceae</taxon>
        <taxon>Streptantibioticus</taxon>
    </lineage>
</organism>
<keyword evidence="1" id="KW-0732">Signal</keyword>
<keyword evidence="2" id="KW-0614">Plasmid</keyword>
<sequence length="216" mass="22280">MNFRRVLASATATAAIAAAPLLAAPAASAADGTTAATTASTAAGAAAHSAPTALRSATAAATTPTCLARNPRYRPVLRTAISGLPTRIATGSGWHKFTLTIDNPSGSTVAGVRLFSGISSTDTTFKAFRTNQVTLQAYFPNIKRWVDVKDTAAESVGFFGTGRLPGHTHLNVPMRVYVKKTAPAAKGMVLGAGFYADAKNKCTAITAAEVKVRVTR</sequence>
<dbReference type="PATRIC" id="fig|1003195.11.peg.743"/>
<name>F8JN82_STREN</name>
<evidence type="ECO:0000256" key="1">
    <source>
        <dbReference type="SAM" id="SignalP"/>
    </source>
</evidence>
<dbReference type="OrthoDB" id="4333582at2"/>
<reference evidence="3" key="1">
    <citation type="submission" date="2011-12" db="EMBL/GenBank/DDBJ databases">
        <title>Complete genome sequence of Streptomyces cattleya strain DSM 46488.</title>
        <authorList>
            <person name="Ou H.-Y."/>
            <person name="Li P."/>
            <person name="Zhao C."/>
            <person name="O'Hagan D."/>
            <person name="Deng Z."/>
        </authorList>
    </citation>
    <scope>NUCLEOTIDE SEQUENCE [LARGE SCALE GENOMIC DNA]</scope>
    <source>
        <strain evidence="3">ATCC 35852 / DSM 46488 / JCM 4925 / NBRC 14057 / NRRL 8057</strain>
        <plasmid evidence="3">Plasmid pSCATT</plasmid>
    </source>
</reference>
<dbReference type="KEGG" id="sct:SCAT_p0770"/>
<dbReference type="EMBL" id="CP003229">
    <property type="protein sequence ID" value="AEW99161.1"/>
    <property type="molecule type" value="Genomic_DNA"/>
</dbReference>
<accession>F8JN82</accession>
<evidence type="ECO:0000313" key="2">
    <source>
        <dbReference type="EMBL" id="AEW99161.1"/>
    </source>
</evidence>
<dbReference type="AlphaFoldDB" id="F8JN82"/>
<proteinExistence type="predicted"/>
<keyword evidence="3" id="KW-1185">Reference proteome</keyword>
<dbReference type="PROSITE" id="PS51318">
    <property type="entry name" value="TAT"/>
    <property type="match status" value="1"/>
</dbReference>
<dbReference type="HOGENOM" id="CLU_1276997_0_0_11"/>
<dbReference type="KEGG" id="scy:SCATT_p09680"/>
<protein>
    <submittedName>
        <fullName evidence="2">Integral membrane protein</fullName>
    </submittedName>
</protein>
<feature type="signal peptide" evidence="1">
    <location>
        <begin position="1"/>
        <end position="29"/>
    </location>
</feature>
<dbReference type="RefSeq" id="WP_014151223.1">
    <property type="nucleotide sequence ID" value="NC_016113.1"/>
</dbReference>
<evidence type="ECO:0000313" key="3">
    <source>
        <dbReference type="Proteomes" id="UP000007842"/>
    </source>
</evidence>
<gene>
    <name evidence="2" type="ordered locus">SCATT_p09680</name>
</gene>
<geneLocation type="plasmid" evidence="2 3">
    <name>pSCATT</name>
</geneLocation>